<dbReference type="Proteomes" id="UP000663829">
    <property type="component" value="Unassembled WGS sequence"/>
</dbReference>
<comment type="caution">
    <text evidence="1">The sequence shown here is derived from an EMBL/GenBank/DDBJ whole genome shotgun (WGS) entry which is preliminary data.</text>
</comment>
<sequence length="99" mass="11497">MCIATVVRGSSLYFYFKSKSFTSEKLREFIKLSAPDMVVTEYIDYTYLSPDGNDNHNTRGILVSFEHQNSAQIFMAKFDQNKIFFTPQMDVMYGQEPPE</sequence>
<reference evidence="1" key="1">
    <citation type="submission" date="2021-02" db="EMBL/GenBank/DDBJ databases">
        <authorList>
            <person name="Nowell W R."/>
        </authorList>
    </citation>
    <scope>NUCLEOTIDE SEQUENCE</scope>
</reference>
<evidence type="ECO:0000313" key="3">
    <source>
        <dbReference type="Proteomes" id="UP000663829"/>
    </source>
</evidence>
<evidence type="ECO:0000313" key="2">
    <source>
        <dbReference type="EMBL" id="CAF4097818.1"/>
    </source>
</evidence>
<accession>A0A815D0E5</accession>
<proteinExistence type="predicted"/>
<gene>
    <name evidence="1" type="ORF">GPM918_LOCUS28059</name>
    <name evidence="2" type="ORF">SRO942_LOCUS28507</name>
</gene>
<keyword evidence="3" id="KW-1185">Reference proteome</keyword>
<dbReference type="EMBL" id="CAJOBC010032979">
    <property type="protein sequence ID" value="CAF4097818.1"/>
    <property type="molecule type" value="Genomic_DNA"/>
</dbReference>
<evidence type="ECO:0000313" key="1">
    <source>
        <dbReference type="EMBL" id="CAF1291483.1"/>
    </source>
</evidence>
<name>A0A815D0E5_9BILA</name>
<dbReference type="EMBL" id="CAJNOQ010012078">
    <property type="protein sequence ID" value="CAF1291483.1"/>
    <property type="molecule type" value="Genomic_DNA"/>
</dbReference>
<dbReference type="Proteomes" id="UP000681722">
    <property type="component" value="Unassembled WGS sequence"/>
</dbReference>
<dbReference type="AlphaFoldDB" id="A0A815D0E5"/>
<organism evidence="1 3">
    <name type="scientific">Didymodactylos carnosus</name>
    <dbReference type="NCBI Taxonomy" id="1234261"/>
    <lineage>
        <taxon>Eukaryota</taxon>
        <taxon>Metazoa</taxon>
        <taxon>Spiralia</taxon>
        <taxon>Gnathifera</taxon>
        <taxon>Rotifera</taxon>
        <taxon>Eurotatoria</taxon>
        <taxon>Bdelloidea</taxon>
        <taxon>Philodinida</taxon>
        <taxon>Philodinidae</taxon>
        <taxon>Didymodactylos</taxon>
    </lineage>
</organism>
<protein>
    <submittedName>
        <fullName evidence="1">Uncharacterized protein</fullName>
    </submittedName>
</protein>